<evidence type="ECO:0000313" key="2">
    <source>
        <dbReference type="Proteomes" id="UP001157091"/>
    </source>
</evidence>
<dbReference type="EMBL" id="BSUK01000001">
    <property type="protein sequence ID" value="GMA23793.1"/>
    <property type="molecule type" value="Genomic_DNA"/>
</dbReference>
<comment type="caution">
    <text evidence="1">The sequence shown here is derived from an EMBL/GenBank/DDBJ whole genome shotgun (WGS) entry which is preliminary data.</text>
</comment>
<name>A0ABQ6I0V2_9MICO</name>
<dbReference type="Gene3D" id="2.180.10.10">
    <property type="entry name" value="RHS repeat-associated core"/>
    <property type="match status" value="1"/>
</dbReference>
<dbReference type="Proteomes" id="UP001157091">
    <property type="component" value="Unassembled WGS sequence"/>
</dbReference>
<protein>
    <recommendedName>
        <fullName evidence="3">YD repeat-containing protein</fullName>
    </recommendedName>
</protein>
<reference evidence="2" key="1">
    <citation type="journal article" date="2019" name="Int. J. Syst. Evol. Microbiol.">
        <title>The Global Catalogue of Microorganisms (GCM) 10K type strain sequencing project: providing services to taxonomists for standard genome sequencing and annotation.</title>
        <authorList>
            <consortium name="The Broad Institute Genomics Platform"/>
            <consortium name="The Broad Institute Genome Sequencing Center for Infectious Disease"/>
            <person name="Wu L."/>
            <person name="Ma J."/>
        </authorList>
    </citation>
    <scope>NUCLEOTIDE SEQUENCE [LARGE SCALE GENOMIC DNA]</scope>
    <source>
        <strain evidence="2">NBRC 106348</strain>
    </source>
</reference>
<accession>A0ABQ6I0V2</accession>
<evidence type="ECO:0008006" key="3">
    <source>
        <dbReference type="Google" id="ProtNLM"/>
    </source>
</evidence>
<evidence type="ECO:0000313" key="1">
    <source>
        <dbReference type="EMBL" id="GMA23793.1"/>
    </source>
</evidence>
<gene>
    <name evidence="1" type="ORF">GCM10025864_15520</name>
</gene>
<proteinExistence type="predicted"/>
<sequence length="87" mass="9231">MTSRAMAGSTAQTLTWDARGELSDVKAGTTSQDGAVYSADGDRLVRRQGTSVTAYLPGGEELMLNTSTQTLSAKRYYSFAGSSQSRV</sequence>
<keyword evidence="2" id="KW-1185">Reference proteome</keyword>
<organism evidence="1 2">
    <name type="scientific">Luteimicrobium album</name>
    <dbReference type="NCBI Taxonomy" id="1054550"/>
    <lineage>
        <taxon>Bacteria</taxon>
        <taxon>Bacillati</taxon>
        <taxon>Actinomycetota</taxon>
        <taxon>Actinomycetes</taxon>
        <taxon>Micrococcales</taxon>
        <taxon>Luteimicrobium</taxon>
    </lineage>
</organism>